<sequence length="71" mass="8061">MPRDPIPLIRIGGFMDAEKLYVLLYEGTVTEKKYLEDLSHSELFNDNGLIEIIPLKRPKNKGSDPFSVKGL</sequence>
<evidence type="ECO:0000313" key="2">
    <source>
        <dbReference type="Proteomes" id="UP000321291"/>
    </source>
</evidence>
<organism evidence="1 2">
    <name type="scientific">Arachidicoccus ginsenosidivorans</name>
    <dbReference type="NCBI Taxonomy" id="496057"/>
    <lineage>
        <taxon>Bacteria</taxon>
        <taxon>Pseudomonadati</taxon>
        <taxon>Bacteroidota</taxon>
        <taxon>Chitinophagia</taxon>
        <taxon>Chitinophagales</taxon>
        <taxon>Chitinophagaceae</taxon>
        <taxon>Arachidicoccus</taxon>
    </lineage>
</organism>
<accession>A0A5B8VMK8</accession>
<reference evidence="1 2" key="1">
    <citation type="journal article" date="2017" name="Int. J. Syst. Evol. Microbiol.">
        <title>Arachidicoccus ginsenosidivorans sp. nov., with ginsenoside-converting activity isolated from ginseng cultivating soil.</title>
        <authorList>
            <person name="Siddiqi M.Z."/>
            <person name="Aslam Z."/>
            <person name="Im W.T."/>
        </authorList>
    </citation>
    <scope>NUCLEOTIDE SEQUENCE [LARGE SCALE GENOMIC DNA]</scope>
    <source>
        <strain evidence="1 2">Gsoil 809</strain>
    </source>
</reference>
<gene>
    <name evidence="1" type="ORF">FSB73_12860</name>
</gene>
<dbReference type="EMBL" id="CP042434">
    <property type="protein sequence ID" value="QEC72433.1"/>
    <property type="molecule type" value="Genomic_DNA"/>
</dbReference>
<keyword evidence="2" id="KW-1185">Reference proteome</keyword>
<dbReference type="KEGG" id="agi:FSB73_12860"/>
<protein>
    <submittedName>
        <fullName evidence="1">Uncharacterized protein</fullName>
    </submittedName>
</protein>
<evidence type="ECO:0000313" key="1">
    <source>
        <dbReference type="EMBL" id="QEC72433.1"/>
    </source>
</evidence>
<dbReference type="AlphaFoldDB" id="A0A5B8VMK8"/>
<proteinExistence type="predicted"/>
<name>A0A5B8VMK8_9BACT</name>
<dbReference type="RefSeq" id="WP_146782815.1">
    <property type="nucleotide sequence ID" value="NZ_CP042434.1"/>
</dbReference>
<dbReference type="Proteomes" id="UP000321291">
    <property type="component" value="Chromosome"/>
</dbReference>
<dbReference type="OrthoDB" id="9796523at2"/>